<dbReference type="EC" id="2.7.13.3" evidence="3"/>
<reference evidence="13 14" key="1">
    <citation type="journal article" date="2008" name="Int. J. Syst. Evol. Microbiol.">
        <title>Description of Roseateles aquatilis sp. nov. and Roseateles terrae sp. nov., in the class Betaproteobacteria, and emended description of the genus Roseateles.</title>
        <authorList>
            <person name="Gomila M."/>
            <person name="Bowien B."/>
            <person name="Falsen E."/>
            <person name="Moore E.R."/>
            <person name="Lalucat J."/>
        </authorList>
    </citation>
    <scope>NUCLEOTIDE SEQUENCE [LARGE SCALE GENOMIC DNA]</scope>
    <source>
        <strain evidence="13 14">CCUG 48205</strain>
    </source>
</reference>
<evidence type="ECO:0000256" key="1">
    <source>
        <dbReference type="ARBA" id="ARBA00000085"/>
    </source>
</evidence>
<dbReference type="GO" id="GO:0005886">
    <property type="term" value="C:plasma membrane"/>
    <property type="evidence" value="ECO:0007669"/>
    <property type="project" value="TreeGrafter"/>
</dbReference>
<evidence type="ECO:0000256" key="4">
    <source>
        <dbReference type="ARBA" id="ARBA00022553"/>
    </source>
</evidence>
<keyword evidence="8 11" id="KW-1133">Transmembrane helix</keyword>
<gene>
    <name evidence="13" type="ORF">CDN99_13550</name>
</gene>
<evidence type="ECO:0000256" key="8">
    <source>
        <dbReference type="ARBA" id="ARBA00022989"/>
    </source>
</evidence>
<dbReference type="Pfam" id="PF02518">
    <property type="entry name" value="HATPase_c"/>
    <property type="match status" value="1"/>
</dbReference>
<dbReference type="InterPro" id="IPR003661">
    <property type="entry name" value="HisK_dim/P_dom"/>
</dbReference>
<feature type="domain" description="Histidine kinase" evidence="12">
    <location>
        <begin position="272"/>
        <end position="483"/>
    </location>
</feature>
<dbReference type="PANTHER" id="PTHR45436">
    <property type="entry name" value="SENSOR HISTIDINE KINASE YKOH"/>
    <property type="match status" value="1"/>
</dbReference>
<evidence type="ECO:0000256" key="6">
    <source>
        <dbReference type="ARBA" id="ARBA00022692"/>
    </source>
</evidence>
<keyword evidence="10 11" id="KW-0472">Membrane</keyword>
<accession>A0A246JD01</accession>
<dbReference type="AlphaFoldDB" id="A0A246JD01"/>
<evidence type="ECO:0000256" key="2">
    <source>
        <dbReference type="ARBA" id="ARBA00004141"/>
    </source>
</evidence>
<dbReference type="InterPro" id="IPR003594">
    <property type="entry name" value="HATPase_dom"/>
</dbReference>
<dbReference type="CDD" id="cd00082">
    <property type="entry name" value="HisKA"/>
    <property type="match status" value="1"/>
</dbReference>
<dbReference type="Pfam" id="PF00512">
    <property type="entry name" value="HisKA"/>
    <property type="match status" value="1"/>
</dbReference>
<feature type="transmembrane region" description="Helical" evidence="11">
    <location>
        <begin position="190"/>
        <end position="209"/>
    </location>
</feature>
<evidence type="ECO:0000313" key="14">
    <source>
        <dbReference type="Proteomes" id="UP000197468"/>
    </source>
</evidence>
<keyword evidence="5" id="KW-0808">Transferase</keyword>
<dbReference type="RefSeq" id="WP_088385398.1">
    <property type="nucleotide sequence ID" value="NZ_NIOF01000005.1"/>
</dbReference>
<comment type="caution">
    <text evidence="13">The sequence shown here is derived from an EMBL/GenBank/DDBJ whole genome shotgun (WGS) entry which is preliminary data.</text>
</comment>
<keyword evidence="4" id="KW-0597">Phosphoprotein</keyword>
<dbReference type="SMART" id="SM00387">
    <property type="entry name" value="HATPase_c"/>
    <property type="match status" value="1"/>
</dbReference>
<dbReference type="SUPFAM" id="SSF55874">
    <property type="entry name" value="ATPase domain of HSP90 chaperone/DNA topoisomerase II/histidine kinase"/>
    <property type="match status" value="1"/>
</dbReference>
<dbReference type="PANTHER" id="PTHR45436:SF15">
    <property type="entry name" value="SENSOR HISTIDINE KINASE CUSS"/>
    <property type="match status" value="1"/>
</dbReference>
<dbReference type="InterPro" id="IPR036097">
    <property type="entry name" value="HisK_dim/P_sf"/>
</dbReference>
<dbReference type="Proteomes" id="UP000197468">
    <property type="component" value="Unassembled WGS sequence"/>
</dbReference>
<dbReference type="Gene3D" id="3.30.565.10">
    <property type="entry name" value="Histidine kinase-like ATPase, C-terminal domain"/>
    <property type="match status" value="1"/>
</dbReference>
<evidence type="ECO:0000256" key="3">
    <source>
        <dbReference type="ARBA" id="ARBA00012438"/>
    </source>
</evidence>
<dbReference type="Gene3D" id="1.10.287.130">
    <property type="match status" value="1"/>
</dbReference>
<dbReference type="PROSITE" id="PS50109">
    <property type="entry name" value="HIS_KIN"/>
    <property type="match status" value="1"/>
</dbReference>
<keyword evidence="6 11" id="KW-0812">Transmembrane</keyword>
<evidence type="ECO:0000313" key="13">
    <source>
        <dbReference type="EMBL" id="OWQ90377.1"/>
    </source>
</evidence>
<evidence type="ECO:0000256" key="11">
    <source>
        <dbReference type="SAM" id="Phobius"/>
    </source>
</evidence>
<evidence type="ECO:0000256" key="9">
    <source>
        <dbReference type="ARBA" id="ARBA00023012"/>
    </source>
</evidence>
<keyword evidence="14" id="KW-1185">Reference proteome</keyword>
<dbReference type="EMBL" id="NIOF01000005">
    <property type="protein sequence ID" value="OWQ90377.1"/>
    <property type="molecule type" value="Genomic_DNA"/>
</dbReference>
<evidence type="ECO:0000256" key="7">
    <source>
        <dbReference type="ARBA" id="ARBA00022777"/>
    </source>
</evidence>
<keyword evidence="7" id="KW-0418">Kinase</keyword>
<dbReference type="InterPro" id="IPR005467">
    <property type="entry name" value="His_kinase_dom"/>
</dbReference>
<evidence type="ECO:0000259" key="12">
    <source>
        <dbReference type="PROSITE" id="PS50109"/>
    </source>
</evidence>
<evidence type="ECO:0000256" key="10">
    <source>
        <dbReference type="ARBA" id="ARBA00023136"/>
    </source>
</evidence>
<dbReference type="InterPro" id="IPR050428">
    <property type="entry name" value="TCS_sensor_his_kinase"/>
</dbReference>
<dbReference type="InterPro" id="IPR036890">
    <property type="entry name" value="HATPase_C_sf"/>
</dbReference>
<feature type="transmembrane region" description="Helical" evidence="11">
    <location>
        <begin position="45"/>
        <end position="65"/>
    </location>
</feature>
<dbReference type="SUPFAM" id="SSF47384">
    <property type="entry name" value="Homodimeric domain of signal transducing histidine kinase"/>
    <property type="match status" value="1"/>
</dbReference>
<dbReference type="InterPro" id="IPR004358">
    <property type="entry name" value="Sig_transdc_His_kin-like_C"/>
</dbReference>
<dbReference type="PRINTS" id="PR00344">
    <property type="entry name" value="BCTRLSENSOR"/>
</dbReference>
<dbReference type="OrthoDB" id="8583694at2"/>
<dbReference type="GO" id="GO:0000155">
    <property type="term" value="F:phosphorelay sensor kinase activity"/>
    <property type="evidence" value="ECO:0007669"/>
    <property type="project" value="InterPro"/>
</dbReference>
<keyword evidence="9" id="KW-0902">Two-component regulatory system</keyword>
<dbReference type="SMART" id="SM00388">
    <property type="entry name" value="HisKA"/>
    <property type="match status" value="1"/>
</dbReference>
<evidence type="ECO:0000256" key="5">
    <source>
        <dbReference type="ARBA" id="ARBA00022679"/>
    </source>
</evidence>
<comment type="catalytic activity">
    <reaction evidence="1">
        <text>ATP + protein L-histidine = ADP + protein N-phospho-L-histidine.</text>
        <dbReference type="EC" id="2.7.13.3"/>
    </reaction>
</comment>
<comment type="subcellular location">
    <subcellularLocation>
        <location evidence="2">Membrane</location>
        <topology evidence="2">Multi-pass membrane protein</topology>
    </subcellularLocation>
</comment>
<organism evidence="13 14">
    <name type="scientific">Roseateles aquatilis</name>
    <dbReference type="NCBI Taxonomy" id="431061"/>
    <lineage>
        <taxon>Bacteria</taxon>
        <taxon>Pseudomonadati</taxon>
        <taxon>Pseudomonadota</taxon>
        <taxon>Betaproteobacteria</taxon>
        <taxon>Burkholderiales</taxon>
        <taxon>Sphaerotilaceae</taxon>
        <taxon>Roseateles</taxon>
    </lineage>
</organism>
<name>A0A246JD01_9BURK</name>
<sequence length="488" mass="53210">MSAPGIDRATGHAPAAAAGGGLARGLRRVRAGMRDVFQPSLVRRLLIAQMVLLTLLWSAGVAYLLGQGAKPLLDTQRLYETINAIADELADDPARRARVLDRAYEAIVEDYDALNDPLPSFIVQQRGKTVYRSPHAPDVAASGPLNEQYPVDFHGVAYLAKTLQAPSGTRTTMFAKNAGLNVFITVYSNSFYLLPLLISLPFLVLPAWLSIRLAMRPWHGVAREMTARGPQDLAPLTYHDGHRELMMMVDAINGWMRRVSDSSERERSFVADAAHELRTPLAAMLVNVEALRADARDERERQLMTGVLSSGQRATRMVNQLLRLMRSDAHGAEPIERVELDHLLQDRLAVLAPLASTRSVELELAAEPGLCVAAQITSLESLVDNLVENAIKYGPNGGTVRVALRRIGGEALLSVADQGAGIPPELRTRVFDRFFRDPAQREPGSGLGLSIVRAVLDHVGGRIEMRDAEGGGLLVEVMLPLADGRRAS</sequence>
<protein>
    <recommendedName>
        <fullName evidence="3">histidine kinase</fullName>
        <ecNumber evidence="3">2.7.13.3</ecNumber>
    </recommendedName>
</protein>
<proteinExistence type="predicted"/>
<dbReference type="CDD" id="cd00075">
    <property type="entry name" value="HATPase"/>
    <property type="match status" value="1"/>
</dbReference>